<dbReference type="PIRSF" id="PIRSF000521">
    <property type="entry name" value="Transaminase_4ab_Lys_Orn"/>
    <property type="match status" value="1"/>
</dbReference>
<dbReference type="RefSeq" id="WP_182558827.1">
    <property type="nucleotide sequence ID" value="NZ_JACGWT010000001.1"/>
</dbReference>
<evidence type="ECO:0000256" key="8">
    <source>
        <dbReference type="ARBA" id="ARBA00050040"/>
    </source>
</evidence>
<reference evidence="10 11" key="1">
    <citation type="submission" date="2020-07" db="EMBL/GenBank/DDBJ databases">
        <title>Sequencing the genomes of 1000 actinobacteria strains.</title>
        <authorList>
            <person name="Klenk H.-P."/>
        </authorList>
    </citation>
    <scope>NUCLEOTIDE SEQUENCE [LARGE SCALE GENOMIC DNA]</scope>
    <source>
        <strain evidence="10 11">DSM 100723</strain>
    </source>
</reference>
<name>A0A7W3P4V3_9ACTN</name>
<dbReference type="Gene3D" id="3.40.640.10">
    <property type="entry name" value="Type I PLP-dependent aspartate aminotransferase-like (Major domain)"/>
    <property type="match status" value="1"/>
</dbReference>
<gene>
    <name evidence="10" type="ORF">FHX74_000897</name>
</gene>
<dbReference type="Pfam" id="PF00202">
    <property type="entry name" value="Aminotran_3"/>
    <property type="match status" value="1"/>
</dbReference>
<dbReference type="Proteomes" id="UP000523079">
    <property type="component" value="Unassembled WGS sequence"/>
</dbReference>
<evidence type="ECO:0000256" key="1">
    <source>
        <dbReference type="ARBA" id="ARBA00001933"/>
    </source>
</evidence>
<evidence type="ECO:0000256" key="5">
    <source>
        <dbReference type="ARBA" id="ARBA00022679"/>
    </source>
</evidence>
<organism evidence="10 11">
    <name type="scientific">Microlunatus kandeliicorticis</name>
    <dbReference type="NCBI Taxonomy" id="1759536"/>
    <lineage>
        <taxon>Bacteria</taxon>
        <taxon>Bacillati</taxon>
        <taxon>Actinomycetota</taxon>
        <taxon>Actinomycetes</taxon>
        <taxon>Propionibacteriales</taxon>
        <taxon>Propionibacteriaceae</taxon>
        <taxon>Microlunatus</taxon>
    </lineage>
</organism>
<evidence type="ECO:0000256" key="2">
    <source>
        <dbReference type="ARBA" id="ARBA00008954"/>
    </source>
</evidence>
<evidence type="ECO:0000313" key="10">
    <source>
        <dbReference type="EMBL" id="MBA8793303.1"/>
    </source>
</evidence>
<comment type="caution">
    <text evidence="10">The sequence shown here is derived from an EMBL/GenBank/DDBJ whole genome shotgun (WGS) entry which is preliminary data.</text>
</comment>
<comment type="cofactor">
    <cofactor evidence="1">
        <name>pyridoxal 5'-phosphate</name>
        <dbReference type="ChEBI" id="CHEBI:597326"/>
    </cofactor>
</comment>
<dbReference type="NCBIfam" id="TIGR03251">
    <property type="entry name" value="LAT_fam"/>
    <property type="match status" value="1"/>
</dbReference>
<evidence type="ECO:0000256" key="6">
    <source>
        <dbReference type="ARBA" id="ARBA00022898"/>
    </source>
</evidence>
<sequence>MAEHATVAPAEVHEVLGRHVLTDGFKLVIDLTASRGSRVVDARTGQRYLDLYTFFASAPLGLNPTGVVDDPAFMERLGQVAANKPANSDVYSTAYAEFVETFARVVGDPALPHLFFVEGGALAVENALKVAFDWKSRQNEAAGRDPRLGTRILHLTRAFHGRSGYTMSLTNTEPVKTERFPAFDWPRIDVPAITFPLADHRAEVEAAEARALDQARAAFAAHPHDIAAFVCEPIQGEGGDNHLRPEFLQAMQRLVHDHDALMIMDEVQTGLGTTGTAWAYQQLGVSPDVVAFSKKAQVGGIMAGGRVDEVPDNVFAVSGRINSTWGGGLVDMVRSTRLLEIIEAEGLIEQAGPKGNRMVARLWQLATETGVLSNVRGRGLMIAADLPDRGTRDTLLTDLRETEHVLALASGERAVRFRPALSVTEAELDEAVDALRRSLARIV</sequence>
<dbReference type="GO" id="GO:0017000">
    <property type="term" value="P:antibiotic biosynthetic process"/>
    <property type="evidence" value="ECO:0007669"/>
    <property type="project" value="InterPro"/>
</dbReference>
<evidence type="ECO:0000256" key="4">
    <source>
        <dbReference type="ARBA" id="ARBA00022576"/>
    </source>
</evidence>
<dbReference type="GO" id="GO:0009450">
    <property type="term" value="P:gamma-aminobutyric acid catabolic process"/>
    <property type="evidence" value="ECO:0007669"/>
    <property type="project" value="TreeGrafter"/>
</dbReference>
<dbReference type="GO" id="GO:0030170">
    <property type="term" value="F:pyridoxal phosphate binding"/>
    <property type="evidence" value="ECO:0007669"/>
    <property type="project" value="InterPro"/>
</dbReference>
<evidence type="ECO:0000256" key="3">
    <source>
        <dbReference type="ARBA" id="ARBA00013071"/>
    </source>
</evidence>
<dbReference type="CDD" id="cd00610">
    <property type="entry name" value="OAT_like"/>
    <property type="match status" value="1"/>
</dbReference>
<keyword evidence="6 9" id="KW-0663">Pyridoxal phosphate</keyword>
<dbReference type="AlphaFoldDB" id="A0A7W3P4V3"/>
<dbReference type="InterPro" id="IPR005814">
    <property type="entry name" value="Aminotrans_3"/>
</dbReference>
<dbReference type="SUPFAM" id="SSF53383">
    <property type="entry name" value="PLP-dependent transferases"/>
    <property type="match status" value="1"/>
</dbReference>
<dbReference type="PANTHER" id="PTHR43206">
    <property type="entry name" value="AMINOTRANSFERASE"/>
    <property type="match status" value="1"/>
</dbReference>
<accession>A0A7W3P4V3</accession>
<dbReference type="InterPro" id="IPR017657">
    <property type="entry name" value="L-lysine_6-transaminase"/>
</dbReference>
<dbReference type="EMBL" id="JACGWT010000001">
    <property type="protein sequence ID" value="MBA8793303.1"/>
    <property type="molecule type" value="Genomic_DNA"/>
</dbReference>
<dbReference type="Gene3D" id="3.90.1150.10">
    <property type="entry name" value="Aspartate Aminotransferase, domain 1"/>
    <property type="match status" value="1"/>
</dbReference>
<dbReference type="PANTHER" id="PTHR43206:SF2">
    <property type="entry name" value="4-AMINOBUTYRATE AMINOTRANSFERASE GABT"/>
    <property type="match status" value="1"/>
</dbReference>
<comment type="similarity">
    <text evidence="2 9">Belongs to the class-III pyridoxal-phosphate-dependent aminotransferase family.</text>
</comment>
<evidence type="ECO:0000256" key="9">
    <source>
        <dbReference type="RuleBase" id="RU003560"/>
    </source>
</evidence>
<dbReference type="InterPro" id="IPR015421">
    <property type="entry name" value="PyrdxlP-dep_Trfase_major"/>
</dbReference>
<dbReference type="InterPro" id="IPR015422">
    <property type="entry name" value="PyrdxlP-dep_Trfase_small"/>
</dbReference>
<keyword evidence="5 10" id="KW-0808">Transferase</keyword>
<keyword evidence="4 10" id="KW-0032">Aminotransferase</keyword>
<evidence type="ECO:0000256" key="7">
    <source>
        <dbReference type="ARBA" id="ARBA00030921"/>
    </source>
</evidence>
<dbReference type="InterPro" id="IPR015424">
    <property type="entry name" value="PyrdxlP-dep_Trfase"/>
</dbReference>
<dbReference type="EC" id="2.6.1.36" evidence="3"/>
<evidence type="ECO:0000313" key="11">
    <source>
        <dbReference type="Proteomes" id="UP000523079"/>
    </source>
</evidence>
<protein>
    <recommendedName>
        <fullName evidence="8">L-lysine-epsilon aminotransferase</fullName>
        <ecNumber evidence="3">2.6.1.36</ecNumber>
    </recommendedName>
    <alternativeName>
        <fullName evidence="7">Lysine 6-aminotransferase</fullName>
    </alternativeName>
</protein>
<dbReference type="GO" id="GO:0045484">
    <property type="term" value="F:L-lysine 6-transaminase activity"/>
    <property type="evidence" value="ECO:0007669"/>
    <property type="project" value="UniProtKB-EC"/>
</dbReference>
<keyword evidence="11" id="KW-1185">Reference proteome</keyword>
<proteinExistence type="inferred from homology"/>